<dbReference type="Proteomes" id="UP000534186">
    <property type="component" value="Unassembled WGS sequence"/>
</dbReference>
<reference evidence="2 3" key="1">
    <citation type="submission" date="2020-07" db="EMBL/GenBank/DDBJ databases">
        <title>Genomic Encyclopedia of Type Strains, Phase IV (KMG-V): Genome sequencing to study the core and pangenomes of soil and plant-associated prokaryotes.</title>
        <authorList>
            <person name="Whitman W."/>
        </authorList>
    </citation>
    <scope>NUCLEOTIDE SEQUENCE [LARGE SCALE GENOMIC DNA]</scope>
    <source>
        <strain evidence="2 3">M8UP30</strain>
    </source>
</reference>
<name>A0A7Y9NND0_9BACT</name>
<organism evidence="2 3">
    <name type="scientific">Tunturiibacter lichenicola</name>
    <dbReference type="NCBI Taxonomy" id="2051959"/>
    <lineage>
        <taxon>Bacteria</taxon>
        <taxon>Pseudomonadati</taxon>
        <taxon>Acidobacteriota</taxon>
        <taxon>Terriglobia</taxon>
        <taxon>Terriglobales</taxon>
        <taxon>Acidobacteriaceae</taxon>
        <taxon>Tunturiibacter</taxon>
    </lineage>
</organism>
<dbReference type="EMBL" id="JACCCV010000002">
    <property type="protein sequence ID" value="NYF52516.1"/>
    <property type="molecule type" value="Genomic_DNA"/>
</dbReference>
<sequence>MKILYATGLSPNDTSLYRLWALERLGHQVIPFNVFDYESSNPILRKVNQRLVIGPSVARLNRELIEIAQAEKPDLLWTDKLLYIRPATLDRMRAMDIVTVSYMIDNPFGTRQDPGWRIYMKDIPHYDLHVVQRDKNILDYKLRGARDVIKIQTAYEPTLQFPPPQGWSDADRNREVSFIGTPYDDRAQTLTRLWRECGFPVVISGNPRQWGRAMEPSAYKALFNGGELFRDEYREGIWKSKINLSFITHSNCDEFVHKSFEIAGCGGFLLAERSDGHMQRFKEDEEAVFFTGFEELVAKIRRYLPDEAARQRIAAAGCIRAARDGYYNDRQVELIVERAQSILEKIKEKIKPSAKTAHAGSR</sequence>
<evidence type="ECO:0000313" key="2">
    <source>
        <dbReference type="EMBL" id="NYF52516.1"/>
    </source>
</evidence>
<evidence type="ECO:0000313" key="3">
    <source>
        <dbReference type="Proteomes" id="UP000534186"/>
    </source>
</evidence>
<comment type="caution">
    <text evidence="2">The sequence shown here is derived from an EMBL/GenBank/DDBJ whole genome shotgun (WGS) entry which is preliminary data.</text>
</comment>
<dbReference type="AlphaFoldDB" id="A0A7Y9NND0"/>
<feature type="domain" description="Spore protein YkvP/CgeB glycosyl transferase-like" evidence="1">
    <location>
        <begin position="190"/>
        <end position="331"/>
    </location>
</feature>
<protein>
    <recommendedName>
        <fullName evidence="1">Spore protein YkvP/CgeB glycosyl transferase-like domain-containing protein</fullName>
    </recommendedName>
</protein>
<dbReference type="Pfam" id="PF13524">
    <property type="entry name" value="Glyco_trans_1_2"/>
    <property type="match status" value="1"/>
</dbReference>
<gene>
    <name evidence="2" type="ORF">HDF12_002915</name>
</gene>
<evidence type="ECO:0000259" key="1">
    <source>
        <dbReference type="Pfam" id="PF13524"/>
    </source>
</evidence>
<dbReference type="InterPro" id="IPR055259">
    <property type="entry name" value="YkvP/CgeB_Glyco_trans-like"/>
</dbReference>
<proteinExistence type="predicted"/>
<dbReference type="SUPFAM" id="SSF53756">
    <property type="entry name" value="UDP-Glycosyltransferase/glycogen phosphorylase"/>
    <property type="match status" value="1"/>
</dbReference>
<accession>A0A7Y9NND0</accession>